<proteinExistence type="predicted"/>
<dbReference type="STRING" id="649349.Lbys_1895"/>
<dbReference type="InterPro" id="IPR050463">
    <property type="entry name" value="Gfo/Idh/MocA_oxidrdct_glycsds"/>
</dbReference>
<dbReference type="SUPFAM" id="SSF55347">
    <property type="entry name" value="Glyceraldehyde-3-phosphate dehydrogenase-like, C-terminal domain"/>
    <property type="match status" value="1"/>
</dbReference>
<name>E4RRR0_LEAB4</name>
<evidence type="ECO:0000259" key="2">
    <source>
        <dbReference type="Pfam" id="PF19051"/>
    </source>
</evidence>
<dbReference type="PANTHER" id="PTHR43818">
    <property type="entry name" value="BCDNA.GH03377"/>
    <property type="match status" value="1"/>
</dbReference>
<organism evidence="3 4">
    <name type="scientific">Leadbetterella byssophila (strain DSM 17132 / JCM 16389 / KACC 11308 / NBRC 106382 / 4M15)</name>
    <dbReference type="NCBI Taxonomy" id="649349"/>
    <lineage>
        <taxon>Bacteria</taxon>
        <taxon>Pseudomonadati</taxon>
        <taxon>Bacteroidota</taxon>
        <taxon>Cytophagia</taxon>
        <taxon>Cytophagales</taxon>
        <taxon>Leadbetterellaceae</taxon>
        <taxon>Leadbetterella</taxon>
    </lineage>
</organism>
<feature type="domain" description="Gfo/Idh/MocA-like oxidoreductase bacterial type C-terminal" evidence="2">
    <location>
        <begin position="176"/>
        <end position="419"/>
    </location>
</feature>
<dbReference type="Proteomes" id="UP000007435">
    <property type="component" value="Chromosome"/>
</dbReference>
<dbReference type="AlphaFoldDB" id="E4RRR0"/>
<dbReference type="KEGG" id="lby:Lbys_1895"/>
<evidence type="ECO:0000313" key="3">
    <source>
        <dbReference type="EMBL" id="ADQ17597.1"/>
    </source>
</evidence>
<dbReference type="GO" id="GO:0000166">
    <property type="term" value="F:nucleotide binding"/>
    <property type="evidence" value="ECO:0007669"/>
    <property type="project" value="InterPro"/>
</dbReference>
<feature type="domain" description="Gfo/Idh/MocA-like oxidoreductase N-terminal" evidence="1">
    <location>
        <begin position="31"/>
        <end position="153"/>
    </location>
</feature>
<keyword evidence="4" id="KW-1185">Reference proteome</keyword>
<evidence type="ECO:0000259" key="1">
    <source>
        <dbReference type="Pfam" id="PF01408"/>
    </source>
</evidence>
<dbReference type="OrthoDB" id="9763611at2"/>
<reference key="1">
    <citation type="submission" date="2010-11" db="EMBL/GenBank/DDBJ databases">
        <title>The complete genome of Leadbetterella byssophila DSM 17132.</title>
        <authorList>
            <consortium name="US DOE Joint Genome Institute (JGI-PGF)"/>
            <person name="Lucas S."/>
            <person name="Copeland A."/>
            <person name="Lapidus A."/>
            <person name="Glavina del Rio T."/>
            <person name="Dalin E."/>
            <person name="Tice H."/>
            <person name="Bruce D."/>
            <person name="Goodwin L."/>
            <person name="Pitluck S."/>
            <person name="Kyrpides N."/>
            <person name="Mavromatis K."/>
            <person name="Ivanova N."/>
            <person name="Teshima H."/>
            <person name="Brettin T."/>
            <person name="Detter J.C."/>
            <person name="Han C."/>
            <person name="Tapia R."/>
            <person name="Land M."/>
            <person name="Hauser L."/>
            <person name="Markowitz V."/>
            <person name="Cheng J.-F."/>
            <person name="Hugenholtz P."/>
            <person name="Woyke T."/>
            <person name="Wu D."/>
            <person name="Tindall B."/>
            <person name="Pomrenke H.G."/>
            <person name="Brambilla E."/>
            <person name="Klenk H.-P."/>
            <person name="Eisen J.A."/>
        </authorList>
    </citation>
    <scope>NUCLEOTIDE SEQUENCE [LARGE SCALE GENOMIC DNA]</scope>
    <source>
        <strain>DSM 17132</strain>
    </source>
</reference>
<sequence>MNRSEFIKTLAAGALISRPFLVHAHKTTYTLALIGSGWWGTNILREALKHGGCRLVALCDVDRNQVQKCYEEVRKISSFNPKIYTDYEELLQKEKPDIVINATPDHWHALIAIAALKSGSHLYLEKPIGHTIAEGQAICKAVADSGKVCTVGFHRRFSPHNVSGMNFLKSGKVGVIKEVRAFVHYNYWPGNPSPEQAIPEGLDWDKWCGPAPLVPYMKSIHPRGWRQRMEFANGQLGDWGPHWFDQILWWTEEIGPKSIHSLASKKIKNDDQNSPESQVVLYEFEEFNCIWEHSNLNGRGQSKTENVGVYFHGTEGTFHMGWMNGWTFYPKDSKSTVIHEDAQLNQPDSQNIDLVWNDFMQSIENKKTPFADIIKGHRATNMSLLGVAALNAGKTLHWDPVKETLGSTDDKLLRRDYRKGYTFPK</sequence>
<protein>
    <submittedName>
        <fullName evidence="3">Oxidoreductase domain protein</fullName>
    </submittedName>
</protein>
<dbReference type="Gene3D" id="3.30.360.10">
    <property type="entry name" value="Dihydrodipicolinate Reductase, domain 2"/>
    <property type="match status" value="1"/>
</dbReference>
<accession>E4RRR0</accession>
<reference evidence="3 4" key="2">
    <citation type="journal article" date="2011" name="Stand. Genomic Sci.">
        <title>Complete genome sequence of Leadbetterella byssophila type strain (4M15).</title>
        <authorList>
            <person name="Abt B."/>
            <person name="Teshima H."/>
            <person name="Lucas S."/>
            <person name="Lapidus A."/>
            <person name="Del Rio T.G."/>
            <person name="Nolan M."/>
            <person name="Tice H."/>
            <person name="Cheng J.F."/>
            <person name="Pitluck S."/>
            <person name="Liolios K."/>
            <person name="Pagani I."/>
            <person name="Ivanova N."/>
            <person name="Mavromatis K."/>
            <person name="Pati A."/>
            <person name="Tapia R."/>
            <person name="Han C."/>
            <person name="Goodwin L."/>
            <person name="Chen A."/>
            <person name="Palaniappan K."/>
            <person name="Land M."/>
            <person name="Hauser L."/>
            <person name="Chang Y.J."/>
            <person name="Jeffries C.D."/>
            <person name="Rohde M."/>
            <person name="Goker M."/>
            <person name="Tindall B.J."/>
            <person name="Detter J.C."/>
            <person name="Woyke T."/>
            <person name="Bristow J."/>
            <person name="Eisen J.A."/>
            <person name="Markowitz V."/>
            <person name="Hugenholtz P."/>
            <person name="Klenk H.P."/>
            <person name="Kyrpides N.C."/>
        </authorList>
    </citation>
    <scope>NUCLEOTIDE SEQUENCE [LARGE SCALE GENOMIC DNA]</scope>
    <source>
        <strain evidence="4">DSM 17132 / JCM 16389 / KACC 11308 / NBRC 106382 / 4M15</strain>
    </source>
</reference>
<dbReference type="RefSeq" id="WP_013408646.1">
    <property type="nucleotide sequence ID" value="NC_014655.1"/>
</dbReference>
<dbReference type="InterPro" id="IPR000683">
    <property type="entry name" value="Gfo/Idh/MocA-like_OxRdtase_N"/>
</dbReference>
<dbReference type="HOGENOM" id="CLU_023194_24_0_10"/>
<dbReference type="InterPro" id="IPR036291">
    <property type="entry name" value="NAD(P)-bd_dom_sf"/>
</dbReference>
<dbReference type="Gene3D" id="3.40.50.720">
    <property type="entry name" value="NAD(P)-binding Rossmann-like Domain"/>
    <property type="match status" value="1"/>
</dbReference>
<gene>
    <name evidence="3" type="ordered locus">Lbys_1895</name>
</gene>
<dbReference type="EMBL" id="CP002305">
    <property type="protein sequence ID" value="ADQ17597.1"/>
    <property type="molecule type" value="Genomic_DNA"/>
</dbReference>
<evidence type="ECO:0000313" key="4">
    <source>
        <dbReference type="Proteomes" id="UP000007435"/>
    </source>
</evidence>
<dbReference type="eggNOG" id="COG0673">
    <property type="taxonomic scope" value="Bacteria"/>
</dbReference>
<dbReference type="SUPFAM" id="SSF51735">
    <property type="entry name" value="NAD(P)-binding Rossmann-fold domains"/>
    <property type="match status" value="1"/>
</dbReference>
<dbReference type="Pfam" id="PF01408">
    <property type="entry name" value="GFO_IDH_MocA"/>
    <property type="match status" value="1"/>
</dbReference>
<dbReference type="InterPro" id="IPR043906">
    <property type="entry name" value="Gfo/Idh/MocA_OxRdtase_bact_C"/>
</dbReference>
<dbReference type="Pfam" id="PF19051">
    <property type="entry name" value="GFO_IDH_MocA_C2"/>
    <property type="match status" value="1"/>
</dbReference>
<dbReference type="PANTHER" id="PTHR43818:SF5">
    <property type="entry name" value="OXIDOREDUCTASE FAMILY PROTEIN"/>
    <property type="match status" value="1"/>
</dbReference>